<sequence>MNQTCRLCGTQAQFFHQDKQKYFRCPTCKAIFTEQEDLPNESSEKERYELHDTEIDEGYKKFVSPITSHVIKEFSKEDKGLDFGSGRSRVISKVLEEHGFSIESYDPFFSNKPQLLEQKYHYITSCEVIEHFYEPGKEFERIKSMLQEGGKLYLMTELYNDSIDFASWYYKNDPTHVFFYTKETFEWIKQHYKFSKLIIEKRLIVFSN</sequence>
<protein>
    <submittedName>
        <fullName evidence="1">Class I SAM-dependent methyltransferase</fullName>
    </submittedName>
</protein>
<proteinExistence type="predicted"/>
<dbReference type="KEGG" id="smax:FJR03_07095"/>
<reference evidence="1 2" key="1">
    <citation type="submission" date="2019-06" db="EMBL/GenBank/DDBJ databases">
        <title>Sulfurimonas gotlandica sp. nov., a chemoautotrophic and psychrotolerant epsilonproteobacterium isolated from a pelagic redoxcline, and an emended description of the genus Sulfurimonas.</title>
        <authorList>
            <person name="Wang S."/>
            <person name="Jiang L."/>
            <person name="Shao Z."/>
        </authorList>
    </citation>
    <scope>NUCLEOTIDE SEQUENCE [LARGE SCALE GENOMIC DNA]</scope>
    <source>
        <strain evidence="1 2">B2</strain>
    </source>
</reference>
<keyword evidence="1" id="KW-0489">Methyltransferase</keyword>
<dbReference type="Proteomes" id="UP000593910">
    <property type="component" value="Chromosome"/>
</dbReference>
<organism evidence="1 2">
    <name type="scientific">Sulfurimonas marina</name>
    <dbReference type="NCBI Taxonomy" id="2590551"/>
    <lineage>
        <taxon>Bacteria</taxon>
        <taxon>Pseudomonadati</taxon>
        <taxon>Campylobacterota</taxon>
        <taxon>Epsilonproteobacteria</taxon>
        <taxon>Campylobacterales</taxon>
        <taxon>Sulfurimonadaceae</taxon>
        <taxon>Sulfurimonas</taxon>
    </lineage>
</organism>
<dbReference type="AlphaFoldDB" id="A0A7M1AVN1"/>
<dbReference type="Pfam" id="PF13489">
    <property type="entry name" value="Methyltransf_23"/>
    <property type="match status" value="1"/>
</dbReference>
<dbReference type="GO" id="GO:0008168">
    <property type="term" value="F:methyltransferase activity"/>
    <property type="evidence" value="ECO:0007669"/>
    <property type="project" value="UniProtKB-KW"/>
</dbReference>
<dbReference type="RefSeq" id="WP_193112837.1">
    <property type="nucleotide sequence ID" value="NZ_CP041165.1"/>
</dbReference>
<accession>A0A7M1AVN1</accession>
<keyword evidence="1" id="KW-0808">Transferase</keyword>
<name>A0A7M1AVN1_9BACT</name>
<evidence type="ECO:0000313" key="1">
    <source>
        <dbReference type="EMBL" id="QOP41521.1"/>
    </source>
</evidence>
<dbReference type="InterPro" id="IPR029063">
    <property type="entry name" value="SAM-dependent_MTases_sf"/>
</dbReference>
<dbReference type="EMBL" id="CP041165">
    <property type="protein sequence ID" value="QOP41521.1"/>
    <property type="molecule type" value="Genomic_DNA"/>
</dbReference>
<gene>
    <name evidence="1" type="ORF">FJR03_07095</name>
</gene>
<dbReference type="Gene3D" id="3.40.50.150">
    <property type="entry name" value="Vaccinia Virus protein VP39"/>
    <property type="match status" value="1"/>
</dbReference>
<keyword evidence="2" id="KW-1185">Reference proteome</keyword>
<dbReference type="SUPFAM" id="SSF53335">
    <property type="entry name" value="S-adenosyl-L-methionine-dependent methyltransferases"/>
    <property type="match status" value="1"/>
</dbReference>
<dbReference type="GO" id="GO:0032259">
    <property type="term" value="P:methylation"/>
    <property type="evidence" value="ECO:0007669"/>
    <property type="project" value="UniProtKB-KW"/>
</dbReference>
<evidence type="ECO:0000313" key="2">
    <source>
        <dbReference type="Proteomes" id="UP000593910"/>
    </source>
</evidence>